<accession>A0A6N8IMT5</accession>
<gene>
    <name evidence="2" type="ORF">GON04_01605</name>
</gene>
<dbReference type="RefSeq" id="WP_198349188.1">
    <property type="nucleotide sequence ID" value="NZ_WSEL01000003.1"/>
</dbReference>
<sequence length="79" mass="8449">MSSNQSTSPSRARRGPDATKSVPAKPDHGESTASTIVEQPLKRRGPLDPHDFPDGGGSGGAEAFRRTRVKKRAILPRQS</sequence>
<feature type="region of interest" description="Disordered" evidence="1">
    <location>
        <begin position="1"/>
        <end position="79"/>
    </location>
</feature>
<feature type="compositionally biased region" description="Basic residues" evidence="1">
    <location>
        <begin position="66"/>
        <end position="79"/>
    </location>
</feature>
<feature type="compositionally biased region" description="Polar residues" evidence="1">
    <location>
        <begin position="1"/>
        <end position="10"/>
    </location>
</feature>
<name>A0A6N8IMT5_9BURK</name>
<proteinExistence type="predicted"/>
<dbReference type="Proteomes" id="UP000469385">
    <property type="component" value="Unassembled WGS sequence"/>
</dbReference>
<evidence type="ECO:0000313" key="2">
    <source>
        <dbReference type="EMBL" id="MVQ28128.1"/>
    </source>
</evidence>
<dbReference type="EMBL" id="WSEL01000003">
    <property type="protein sequence ID" value="MVQ28128.1"/>
    <property type="molecule type" value="Genomic_DNA"/>
</dbReference>
<evidence type="ECO:0000256" key="1">
    <source>
        <dbReference type="SAM" id="MobiDB-lite"/>
    </source>
</evidence>
<evidence type="ECO:0000313" key="3">
    <source>
        <dbReference type="Proteomes" id="UP000469385"/>
    </source>
</evidence>
<organism evidence="2 3">
    <name type="scientific">Ramlibacter pinisoli</name>
    <dbReference type="NCBI Taxonomy" id="2682844"/>
    <lineage>
        <taxon>Bacteria</taxon>
        <taxon>Pseudomonadati</taxon>
        <taxon>Pseudomonadota</taxon>
        <taxon>Betaproteobacteria</taxon>
        <taxon>Burkholderiales</taxon>
        <taxon>Comamonadaceae</taxon>
        <taxon>Ramlibacter</taxon>
    </lineage>
</organism>
<comment type="caution">
    <text evidence="2">The sequence shown here is derived from an EMBL/GenBank/DDBJ whole genome shotgun (WGS) entry which is preliminary data.</text>
</comment>
<protein>
    <submittedName>
        <fullName evidence="2">Uncharacterized protein</fullName>
    </submittedName>
</protein>
<keyword evidence="3" id="KW-1185">Reference proteome</keyword>
<dbReference type="AlphaFoldDB" id="A0A6N8IMT5"/>
<reference evidence="2 3" key="1">
    <citation type="submission" date="2019-12" db="EMBL/GenBank/DDBJ databases">
        <authorList>
            <person name="Huq M.A."/>
        </authorList>
    </citation>
    <scope>NUCLEOTIDE SEQUENCE [LARGE SCALE GENOMIC DNA]</scope>
    <source>
        <strain evidence="2 3">MAH-25</strain>
    </source>
</reference>